<dbReference type="Proteomes" id="UP000192439">
    <property type="component" value="Chromosome"/>
</dbReference>
<evidence type="ECO:0000313" key="1">
    <source>
        <dbReference type="EMBL" id="ARI79543.1"/>
    </source>
</evidence>
<sequence>MRSLLLQPKKRSPFAFLSQAMAILKFNPQDDSDYIEPSHNEIYN</sequence>
<keyword evidence="2" id="KW-1185">Reference proteome</keyword>
<reference evidence="1 2" key="1">
    <citation type="journal article" date="2018" name="Harmful Algae">
        <title>The highly heterogeneous methylated genomes and diverse restriction-modification systems of bloom-forming Microcystis.</title>
        <authorList>
            <person name="Zhao L."/>
            <person name="Song Y."/>
            <person name="Li L."/>
            <person name="Gan N."/>
            <person name="Brand J.J."/>
            <person name="Song L."/>
        </authorList>
    </citation>
    <scope>NUCLEOTIDE SEQUENCE [LARGE SCALE GENOMIC DNA]</scope>
    <source>
        <strain evidence="1 2">PCC 7806SL</strain>
    </source>
</reference>
<dbReference type="AlphaFoldDB" id="A0AB33BIY5"/>
<protein>
    <submittedName>
        <fullName evidence="1">Uncharacterized protein</fullName>
    </submittedName>
</protein>
<evidence type="ECO:0000313" key="2">
    <source>
        <dbReference type="Proteomes" id="UP000192439"/>
    </source>
</evidence>
<name>A0AB33BIY5_MICA7</name>
<proteinExistence type="predicted"/>
<accession>A0AB33BIY5</accession>
<dbReference type="EMBL" id="CP020771">
    <property type="protein sequence ID" value="ARI79543.1"/>
    <property type="molecule type" value="Genomic_DNA"/>
</dbReference>
<organism evidence="1 2">
    <name type="scientific">Microcystis aeruginosa PCC 7806SL</name>
    <dbReference type="NCBI Taxonomy" id="1903187"/>
    <lineage>
        <taxon>Bacteria</taxon>
        <taxon>Bacillati</taxon>
        <taxon>Cyanobacteriota</taxon>
        <taxon>Cyanophyceae</taxon>
        <taxon>Oscillatoriophycideae</taxon>
        <taxon>Chroococcales</taxon>
        <taxon>Microcystaceae</taxon>
        <taxon>Microcystis</taxon>
    </lineage>
</organism>
<gene>
    <name evidence="1" type="ORF">BH695_0262</name>
</gene>